<gene>
    <name evidence="3" type="ORF">VIBC2010_02286</name>
</gene>
<dbReference type="RefSeq" id="WP_009599520.1">
    <property type="nucleotide sequence ID" value="NZ_AEIU01000008.1"/>
</dbReference>
<dbReference type="SUPFAM" id="SSF50630">
    <property type="entry name" value="Acid proteases"/>
    <property type="match status" value="1"/>
</dbReference>
<dbReference type="InterPro" id="IPR008503">
    <property type="entry name" value="Asp_endopeptidase"/>
</dbReference>
<dbReference type="Pfam" id="PF05618">
    <property type="entry name" value="Zn_protease"/>
    <property type="match status" value="1"/>
</dbReference>
<dbReference type="Gene3D" id="2.40.70.10">
    <property type="entry name" value="Acid Proteases"/>
    <property type="match status" value="1"/>
</dbReference>
<dbReference type="Proteomes" id="UP000002943">
    <property type="component" value="Unassembled WGS sequence"/>
</dbReference>
<dbReference type="InterPro" id="IPR021109">
    <property type="entry name" value="Peptidase_aspartic_dom_sf"/>
</dbReference>
<evidence type="ECO:0000259" key="2">
    <source>
        <dbReference type="Pfam" id="PF05618"/>
    </source>
</evidence>
<organism evidence="3 4">
    <name type="scientific">Vibrio caribbeanicus ATCC BAA-2122</name>
    <dbReference type="NCBI Taxonomy" id="796620"/>
    <lineage>
        <taxon>Bacteria</taxon>
        <taxon>Pseudomonadati</taxon>
        <taxon>Pseudomonadota</taxon>
        <taxon>Gammaproteobacteria</taxon>
        <taxon>Vibrionales</taxon>
        <taxon>Vibrionaceae</taxon>
        <taxon>Vibrio</taxon>
    </lineage>
</organism>
<proteinExistence type="predicted"/>
<evidence type="ECO:0000313" key="3">
    <source>
        <dbReference type="EMBL" id="EFP98314.1"/>
    </source>
</evidence>
<reference evidence="3 4" key="1">
    <citation type="journal article" date="2012" name="Int. J. Syst. Evol. Microbiol.">
        <title>Vibrio caribbeanicus sp. nov., isolated from the marine sponge Scleritoderma cyanea.</title>
        <authorList>
            <person name="Hoffmann M."/>
            <person name="Monday S.R."/>
            <person name="Allard M.W."/>
            <person name="Strain E.A."/>
            <person name="Whittaker P."/>
            <person name="Naum M."/>
            <person name="McCarthy P.J."/>
            <person name="Lopez J.V."/>
            <person name="Fischer M."/>
            <person name="Brown E.W."/>
        </authorList>
    </citation>
    <scope>NUCLEOTIDE SEQUENCE [LARGE SCALE GENOMIC DNA]</scope>
    <source>
        <strain evidence="3 4">ATCC BAA-2122</strain>
    </source>
</reference>
<sequence>MLTRLFPVITLTLLSGCTLINGEQYHNETLSAIEKANSQNADQYDSMSRQFEQQAKTMDALQKQVKKLEKKIIRFETEAIKEIRKKPEPMIVSAPKSSTPSHSITLGEIEKITLNSIDQSFDARVDTGAATSSLNAIDIEFFERNGKKWVRFHLDKESTEIDEKGSLKQKTNPKVAEEKNNSTWIEAPILRFVKIRQSNNEELQRRAVVELWVRLGKIHEKAQFTLADRSQMNHPVLLGREFIRDIAVVDVSKKYLHTSVSGKE</sequence>
<dbReference type="EMBL" id="AEIU01000008">
    <property type="protein sequence ID" value="EFP98314.1"/>
    <property type="molecule type" value="Genomic_DNA"/>
</dbReference>
<dbReference type="STRING" id="796620.VIBC2010_02286"/>
<dbReference type="PANTHER" id="PTHR38037:SF2">
    <property type="entry name" value="ATP-DEPENDENT ZINC PROTEASE DOMAIN-CONTAINING PROTEIN-RELATED"/>
    <property type="match status" value="1"/>
</dbReference>
<feature type="domain" description="Retropepsin-like aspartic endopeptidase" evidence="2">
    <location>
        <begin position="106"/>
        <end position="257"/>
    </location>
</feature>
<dbReference type="AlphaFoldDB" id="E3BF61"/>
<comment type="caution">
    <text evidence="3">The sequence shown here is derived from an EMBL/GenBank/DDBJ whole genome shotgun (WGS) entry which is preliminary data.</text>
</comment>
<dbReference type="PROSITE" id="PS51257">
    <property type="entry name" value="PROKAR_LIPOPROTEIN"/>
    <property type="match status" value="1"/>
</dbReference>
<dbReference type="OrthoDB" id="8546610at2"/>
<evidence type="ECO:0000256" key="1">
    <source>
        <dbReference type="SAM" id="Coils"/>
    </source>
</evidence>
<dbReference type="eggNOG" id="COG4067">
    <property type="taxonomic scope" value="Bacteria"/>
</dbReference>
<dbReference type="PANTHER" id="PTHR38037">
    <property type="entry name" value="ZN_PROTEASE DOMAIN-CONTAINING PROTEIN"/>
    <property type="match status" value="1"/>
</dbReference>
<name>E3BF61_9VIBR</name>
<keyword evidence="1" id="KW-0175">Coiled coil</keyword>
<keyword evidence="4" id="KW-1185">Reference proteome</keyword>
<evidence type="ECO:0000313" key="4">
    <source>
        <dbReference type="Proteomes" id="UP000002943"/>
    </source>
</evidence>
<protein>
    <recommendedName>
        <fullName evidence="2">Retropepsin-like aspartic endopeptidase domain-containing protein</fullName>
    </recommendedName>
</protein>
<accession>E3BF61</accession>
<feature type="coiled-coil region" evidence="1">
    <location>
        <begin position="44"/>
        <end position="78"/>
    </location>
</feature>